<feature type="domain" description="TonB-dependent receptor plug" evidence="10">
    <location>
        <begin position="124"/>
        <end position="228"/>
    </location>
</feature>
<gene>
    <name evidence="11" type="ORF">GJV77_13815</name>
</gene>
<reference evidence="11 12" key="1">
    <citation type="journal article" date="2006" name="Int. J. Syst. Evol. Microbiol.">
        <title>Myroides pelagicus sp. nov., isolated from seawater in Thailand.</title>
        <authorList>
            <person name="Yoon J."/>
            <person name="Maneerat S."/>
            <person name="Kawai F."/>
            <person name="Yokota A."/>
        </authorList>
    </citation>
    <scope>NUCLEOTIDE SEQUENCE [LARGE SCALE GENOMIC DNA]</scope>
    <source>
        <strain evidence="11 12">SM1T</strain>
    </source>
</reference>
<dbReference type="SUPFAM" id="SSF56935">
    <property type="entry name" value="Porins"/>
    <property type="match status" value="1"/>
</dbReference>
<dbReference type="InterPro" id="IPR037066">
    <property type="entry name" value="Plug_dom_sf"/>
</dbReference>
<dbReference type="OrthoDB" id="9812892at2"/>
<dbReference type="InterPro" id="IPR036942">
    <property type="entry name" value="Beta-barrel_TonB_sf"/>
</dbReference>
<evidence type="ECO:0000256" key="4">
    <source>
        <dbReference type="ARBA" id="ARBA00022692"/>
    </source>
</evidence>
<dbReference type="GO" id="GO:0009279">
    <property type="term" value="C:cell outer membrane"/>
    <property type="evidence" value="ECO:0007669"/>
    <property type="project" value="UniProtKB-SubCell"/>
</dbReference>
<dbReference type="GO" id="GO:0044718">
    <property type="term" value="P:siderophore transmembrane transport"/>
    <property type="evidence" value="ECO:0007669"/>
    <property type="project" value="TreeGrafter"/>
</dbReference>
<dbReference type="PROSITE" id="PS52016">
    <property type="entry name" value="TONB_DEPENDENT_REC_3"/>
    <property type="match status" value="1"/>
</dbReference>
<proteinExistence type="inferred from homology"/>
<keyword evidence="2 8" id="KW-0813">Transport</keyword>
<evidence type="ECO:0000256" key="5">
    <source>
        <dbReference type="ARBA" id="ARBA00022729"/>
    </source>
</evidence>
<evidence type="ECO:0000256" key="8">
    <source>
        <dbReference type="PROSITE-ProRule" id="PRU01360"/>
    </source>
</evidence>
<evidence type="ECO:0000259" key="10">
    <source>
        <dbReference type="Pfam" id="PF07715"/>
    </source>
</evidence>
<comment type="similarity">
    <text evidence="8">Belongs to the TonB-dependent receptor family.</text>
</comment>
<sequence>MRKLLLLFFLLFFINMPEMIAQSEPIVISGIVKDTNGNRIDYATVSLSGSQKYNSLTSANGHYKMKLRKPGTYTLVVQHISYYTKSITIDVDTGQSVKQDIVLEASTSYLDDLVLQVKKPIEKVRETAYNVVAVDAKPLHNTSLDVAGALDRVSGVKVRRDGGEGASYSFSMNGFSGKHVRFFLDGVPMEGFGSEFNINNLPITLIDRIEVYKGVVPIEFGSDALGGVINIVTNKSTRTRVDASFATGSFNTYKSHLNVNKVFDNGLTFQVNAFQNYSDNNYKVLVPVLNLENNAYAKQKTWNRRFNDRFQTATVVTKVGVVNKAYADRLLVGFTYGEGKRGVQTGTIMKKVFGQKKRRSVTIMPTLEYSKKNLLLEGLDLSLNASYNGGYNQNIDTAAYKYSWDGQRKPIPTKGESGGGPSLTKYFDNNASVSMGVNYKINDQHAVSFSNAVQYFNRRTEDPLAVKETQADKNAELKRESIKNITGISYRYAIRDNFNVSVFGKRYSIKHTYRNESTTSNKMGYGLAATYLWRGFQLKASYENTYRLPTDTELFGDGDLVWGNTNLKPEQGKNANLNLSFSSVISKVHAVYADAGFVYRDTRDYIRSNPYGSGSRANSVNIGGVESVGFNFEGRYIYDNFIHLGGSLTTQNIRSKQKYTIGSYGVENPYYNERIPNEPYFFGSVDAGVTFEDVLKENNNLNLSYSLRYIHRYYYDFAGIGAHPEIIPSQAIHDLSASYSLFNNKIHLTVEANNLFDKLAYDNYSFQKPGRSFMFKVRYSY</sequence>
<evidence type="ECO:0000256" key="9">
    <source>
        <dbReference type="SAM" id="SignalP"/>
    </source>
</evidence>
<keyword evidence="11" id="KW-0675">Receptor</keyword>
<dbReference type="SUPFAM" id="SSF49452">
    <property type="entry name" value="Starch-binding domain-like"/>
    <property type="match status" value="1"/>
</dbReference>
<evidence type="ECO:0000313" key="11">
    <source>
        <dbReference type="EMBL" id="MTH30951.1"/>
    </source>
</evidence>
<feature type="chain" id="PRO_5029646309" evidence="9">
    <location>
        <begin position="22"/>
        <end position="781"/>
    </location>
</feature>
<evidence type="ECO:0000256" key="2">
    <source>
        <dbReference type="ARBA" id="ARBA00022448"/>
    </source>
</evidence>
<dbReference type="AlphaFoldDB" id="A0A7K1GQ22"/>
<dbReference type="Gene3D" id="2.60.40.1120">
    <property type="entry name" value="Carboxypeptidase-like, regulatory domain"/>
    <property type="match status" value="1"/>
</dbReference>
<keyword evidence="6 8" id="KW-0472">Membrane</keyword>
<dbReference type="EMBL" id="WMJY01000051">
    <property type="protein sequence ID" value="MTH30951.1"/>
    <property type="molecule type" value="Genomic_DNA"/>
</dbReference>
<dbReference type="RefSeq" id="WP_155036920.1">
    <property type="nucleotide sequence ID" value="NZ_JBHTIG010000001.1"/>
</dbReference>
<protein>
    <submittedName>
        <fullName evidence="11">TonB-dependent receptor plug domain-containing protein</fullName>
    </submittedName>
</protein>
<dbReference type="Pfam" id="PF07715">
    <property type="entry name" value="Plug"/>
    <property type="match status" value="1"/>
</dbReference>
<evidence type="ECO:0000256" key="7">
    <source>
        <dbReference type="ARBA" id="ARBA00023237"/>
    </source>
</evidence>
<dbReference type="InterPro" id="IPR039426">
    <property type="entry name" value="TonB-dep_rcpt-like"/>
</dbReference>
<comment type="caution">
    <text evidence="11">The sequence shown here is derived from an EMBL/GenBank/DDBJ whole genome shotgun (WGS) entry which is preliminary data.</text>
</comment>
<keyword evidence="7 8" id="KW-0998">Cell outer membrane</keyword>
<dbReference type="Gene3D" id="2.170.130.10">
    <property type="entry name" value="TonB-dependent receptor, plug domain"/>
    <property type="match status" value="1"/>
</dbReference>
<evidence type="ECO:0000256" key="6">
    <source>
        <dbReference type="ARBA" id="ARBA00023136"/>
    </source>
</evidence>
<comment type="subcellular location">
    <subcellularLocation>
        <location evidence="1 8">Cell outer membrane</location>
        <topology evidence="1 8">Multi-pass membrane protein</topology>
    </subcellularLocation>
</comment>
<evidence type="ECO:0000313" key="12">
    <source>
        <dbReference type="Proteomes" id="UP000488936"/>
    </source>
</evidence>
<dbReference type="PANTHER" id="PTHR30069">
    <property type="entry name" value="TONB-DEPENDENT OUTER MEMBRANE RECEPTOR"/>
    <property type="match status" value="1"/>
</dbReference>
<evidence type="ECO:0000256" key="3">
    <source>
        <dbReference type="ARBA" id="ARBA00022452"/>
    </source>
</evidence>
<organism evidence="11 12">
    <name type="scientific">Myroides pelagicus</name>
    <dbReference type="NCBI Taxonomy" id="270914"/>
    <lineage>
        <taxon>Bacteria</taxon>
        <taxon>Pseudomonadati</taxon>
        <taxon>Bacteroidota</taxon>
        <taxon>Flavobacteriia</taxon>
        <taxon>Flavobacteriales</taxon>
        <taxon>Flavobacteriaceae</taxon>
        <taxon>Myroides</taxon>
    </lineage>
</organism>
<dbReference type="Proteomes" id="UP000488936">
    <property type="component" value="Unassembled WGS sequence"/>
</dbReference>
<dbReference type="PANTHER" id="PTHR30069:SF29">
    <property type="entry name" value="HEMOGLOBIN AND HEMOGLOBIN-HAPTOGLOBIN-BINDING PROTEIN 1-RELATED"/>
    <property type="match status" value="1"/>
</dbReference>
<evidence type="ECO:0000256" key="1">
    <source>
        <dbReference type="ARBA" id="ARBA00004571"/>
    </source>
</evidence>
<dbReference type="InterPro" id="IPR013784">
    <property type="entry name" value="Carb-bd-like_fold"/>
</dbReference>
<keyword evidence="5 9" id="KW-0732">Signal</keyword>
<feature type="signal peptide" evidence="9">
    <location>
        <begin position="1"/>
        <end position="21"/>
    </location>
</feature>
<dbReference type="Pfam" id="PF13620">
    <property type="entry name" value="CarboxypepD_reg"/>
    <property type="match status" value="1"/>
</dbReference>
<keyword evidence="4 8" id="KW-0812">Transmembrane</keyword>
<dbReference type="InterPro" id="IPR012910">
    <property type="entry name" value="Plug_dom"/>
</dbReference>
<dbReference type="GO" id="GO:0030246">
    <property type="term" value="F:carbohydrate binding"/>
    <property type="evidence" value="ECO:0007669"/>
    <property type="project" value="InterPro"/>
</dbReference>
<keyword evidence="3 8" id="KW-1134">Transmembrane beta strand</keyword>
<accession>A0A7K1GQ22</accession>
<keyword evidence="12" id="KW-1185">Reference proteome</keyword>
<dbReference type="Gene3D" id="2.40.170.20">
    <property type="entry name" value="TonB-dependent receptor, beta-barrel domain"/>
    <property type="match status" value="1"/>
</dbReference>
<name>A0A7K1GQ22_9FLAO</name>
<dbReference type="GO" id="GO:0015344">
    <property type="term" value="F:siderophore uptake transmembrane transporter activity"/>
    <property type="evidence" value="ECO:0007669"/>
    <property type="project" value="TreeGrafter"/>
</dbReference>